<feature type="transmembrane region" description="Helical" evidence="8">
    <location>
        <begin position="63"/>
        <end position="84"/>
    </location>
</feature>
<feature type="transmembrane region" description="Helical" evidence="8">
    <location>
        <begin position="250"/>
        <end position="282"/>
    </location>
</feature>
<comment type="caution">
    <text evidence="9">The sequence shown here is derived from an EMBL/GenBank/DDBJ whole genome shotgun (WGS) entry which is preliminary data.</text>
</comment>
<dbReference type="OrthoDB" id="9793390at2"/>
<feature type="transmembrane region" description="Helical" evidence="8">
    <location>
        <begin position="33"/>
        <end position="51"/>
    </location>
</feature>
<comment type="similarity">
    <text evidence="2">Belongs to the autoinducer-2 exporter (AI-2E) (TC 2.A.86) family.</text>
</comment>
<organism evidence="9 10">
    <name type="scientific">Sporotomaculum syntrophicum</name>
    <dbReference type="NCBI Taxonomy" id="182264"/>
    <lineage>
        <taxon>Bacteria</taxon>
        <taxon>Bacillati</taxon>
        <taxon>Bacillota</taxon>
        <taxon>Clostridia</taxon>
        <taxon>Eubacteriales</taxon>
        <taxon>Desulfallaceae</taxon>
        <taxon>Sporotomaculum</taxon>
    </lineage>
</organism>
<keyword evidence="7 8" id="KW-0472">Membrane</keyword>
<evidence type="ECO:0000256" key="6">
    <source>
        <dbReference type="ARBA" id="ARBA00022989"/>
    </source>
</evidence>
<accession>A0A9D2WTF6</accession>
<dbReference type="PANTHER" id="PTHR21716:SF53">
    <property type="entry name" value="PERMEASE PERM-RELATED"/>
    <property type="match status" value="1"/>
</dbReference>
<keyword evidence="10" id="KW-1185">Reference proteome</keyword>
<feature type="transmembrane region" description="Helical" evidence="8">
    <location>
        <begin position="212"/>
        <end position="230"/>
    </location>
</feature>
<keyword evidence="6 8" id="KW-1133">Transmembrane helix</keyword>
<sequence length="349" mass="38795">MSPWQIKTNYLRLALNLILVVLVLYFLYLIRGIFLSLLLAVVLAYLLYPLVRLVEARGMSRTSAILIVYSAMFIILAGLVLYGMPHIIEQLYLLAEVVPGYTSKVQELTASLQVEYARAGIPEAVRQIIDERIIWLEQMLVQMAEKVVQVIISLASYIFNLILAPIFAYYLLKDVEMFTERAALLIPAPWREDVQYLGSEVSRVVDSFIRGYLLVSVITGAMTGLALALLDMEFALMLGIFAGVTNLIPYFGPFIGAIPAIALALLVSKWLVLKVIIAFIVIQQLESSIISPKILGDRVGLHPLLIILVLLAGGQLFGLSGLILAVPVAAVLRVVFIFAMNRLWPEYNT</sequence>
<evidence type="ECO:0000256" key="1">
    <source>
        <dbReference type="ARBA" id="ARBA00004651"/>
    </source>
</evidence>
<protein>
    <submittedName>
        <fullName evidence="9">AI-2 transport protein TqsA</fullName>
    </submittedName>
</protein>
<feature type="transmembrane region" description="Helical" evidence="8">
    <location>
        <begin position="147"/>
        <end position="172"/>
    </location>
</feature>
<evidence type="ECO:0000313" key="10">
    <source>
        <dbReference type="Proteomes" id="UP000798488"/>
    </source>
</evidence>
<feature type="transmembrane region" description="Helical" evidence="8">
    <location>
        <begin position="319"/>
        <end position="339"/>
    </location>
</feature>
<dbReference type="GO" id="GO:0005886">
    <property type="term" value="C:plasma membrane"/>
    <property type="evidence" value="ECO:0007669"/>
    <property type="project" value="UniProtKB-SubCell"/>
</dbReference>
<gene>
    <name evidence="9" type="primary">tqsA</name>
    <name evidence="9" type="ORF">SPSYN_00320</name>
</gene>
<keyword evidence="4" id="KW-1003">Cell membrane</keyword>
<dbReference type="Proteomes" id="UP000798488">
    <property type="component" value="Unassembled WGS sequence"/>
</dbReference>
<dbReference type="AlphaFoldDB" id="A0A9D2WTF6"/>
<dbReference type="Pfam" id="PF01594">
    <property type="entry name" value="AI-2E_transport"/>
    <property type="match status" value="1"/>
</dbReference>
<keyword evidence="3" id="KW-0813">Transport</keyword>
<dbReference type="PANTHER" id="PTHR21716">
    <property type="entry name" value="TRANSMEMBRANE PROTEIN"/>
    <property type="match status" value="1"/>
</dbReference>
<dbReference type="InterPro" id="IPR002549">
    <property type="entry name" value="AI-2E-like"/>
</dbReference>
<dbReference type="GO" id="GO:0055085">
    <property type="term" value="P:transmembrane transport"/>
    <property type="evidence" value="ECO:0007669"/>
    <property type="project" value="TreeGrafter"/>
</dbReference>
<evidence type="ECO:0000256" key="2">
    <source>
        <dbReference type="ARBA" id="ARBA00009773"/>
    </source>
</evidence>
<evidence type="ECO:0000256" key="3">
    <source>
        <dbReference type="ARBA" id="ARBA00022448"/>
    </source>
</evidence>
<evidence type="ECO:0000256" key="8">
    <source>
        <dbReference type="SAM" id="Phobius"/>
    </source>
</evidence>
<evidence type="ECO:0000313" key="9">
    <source>
        <dbReference type="EMBL" id="KAF1086601.1"/>
    </source>
</evidence>
<name>A0A9D2WTF6_9FIRM</name>
<evidence type="ECO:0000256" key="4">
    <source>
        <dbReference type="ARBA" id="ARBA00022475"/>
    </source>
</evidence>
<keyword evidence="5 8" id="KW-0812">Transmembrane</keyword>
<proteinExistence type="inferred from homology"/>
<evidence type="ECO:0000256" key="7">
    <source>
        <dbReference type="ARBA" id="ARBA00023136"/>
    </source>
</evidence>
<reference evidence="9" key="1">
    <citation type="submission" date="2016-02" db="EMBL/GenBank/DDBJ databases">
        <title>Draft Genome Sequence of Sporotomaculum syntrophicum Strain FB, a Syntrophic Benzoate Degrader.</title>
        <authorList>
            <person name="Nobu M.K."/>
            <person name="Narihiro T."/>
            <person name="Qiu Y.-L."/>
            <person name="Ohashi A."/>
            <person name="Liu W.-T."/>
            <person name="Yuji S."/>
        </authorList>
    </citation>
    <scope>NUCLEOTIDE SEQUENCE</scope>
    <source>
        <strain evidence="9">FB</strain>
    </source>
</reference>
<dbReference type="EMBL" id="LSRS01000001">
    <property type="protein sequence ID" value="KAF1086601.1"/>
    <property type="molecule type" value="Genomic_DNA"/>
</dbReference>
<comment type="subcellular location">
    <subcellularLocation>
        <location evidence="1">Cell membrane</location>
        <topology evidence="1">Multi-pass membrane protein</topology>
    </subcellularLocation>
</comment>
<evidence type="ECO:0000256" key="5">
    <source>
        <dbReference type="ARBA" id="ARBA00022692"/>
    </source>
</evidence>
<feature type="transmembrane region" description="Helical" evidence="8">
    <location>
        <begin position="9"/>
        <end position="27"/>
    </location>
</feature>